<feature type="compositionally biased region" description="Acidic residues" evidence="1">
    <location>
        <begin position="96"/>
        <end position="120"/>
    </location>
</feature>
<proteinExistence type="predicted"/>
<evidence type="ECO:0000313" key="2">
    <source>
        <dbReference type="EMBL" id="CEM11453.1"/>
    </source>
</evidence>
<sequence length="133" mass="14484">MQRPTSGGVEEGLETKTSISWRRPTTCKEQKRGAGVNNTRKGRRQFCALPRADQAAQMWDDGQTAATKGWKCNVLVAHPLPVFLHNADGTVTFNLADDDESPEIEITSAEEEVERGEEESSFGGEGSTAVTES</sequence>
<reference evidence="2" key="1">
    <citation type="submission" date="2014-11" db="EMBL/GenBank/DDBJ databases">
        <authorList>
            <person name="Otto D Thomas"/>
            <person name="Naeem Raeece"/>
        </authorList>
    </citation>
    <scope>NUCLEOTIDE SEQUENCE</scope>
</reference>
<feature type="region of interest" description="Disordered" evidence="1">
    <location>
        <begin position="95"/>
        <end position="133"/>
    </location>
</feature>
<dbReference type="VEuPathDB" id="CryptoDB:Cvel_3237"/>
<accession>A0A0G4FE23</accession>
<protein>
    <submittedName>
        <fullName evidence="2">Uncharacterized protein</fullName>
    </submittedName>
</protein>
<feature type="region of interest" description="Disordered" evidence="1">
    <location>
        <begin position="1"/>
        <end position="42"/>
    </location>
</feature>
<dbReference type="AlphaFoldDB" id="A0A0G4FE23"/>
<dbReference type="EMBL" id="CDMZ01000308">
    <property type="protein sequence ID" value="CEM11453.1"/>
    <property type="molecule type" value="Genomic_DNA"/>
</dbReference>
<gene>
    <name evidence="2" type="ORF">Cvel_3237</name>
</gene>
<evidence type="ECO:0000256" key="1">
    <source>
        <dbReference type="SAM" id="MobiDB-lite"/>
    </source>
</evidence>
<name>A0A0G4FE23_9ALVE</name>
<organism evidence="2">
    <name type="scientific">Chromera velia CCMP2878</name>
    <dbReference type="NCBI Taxonomy" id="1169474"/>
    <lineage>
        <taxon>Eukaryota</taxon>
        <taxon>Sar</taxon>
        <taxon>Alveolata</taxon>
        <taxon>Colpodellida</taxon>
        <taxon>Chromeraceae</taxon>
        <taxon>Chromera</taxon>
    </lineage>
</organism>